<protein>
    <recommendedName>
        <fullName evidence="1">VOC domain-containing protein</fullName>
    </recommendedName>
</protein>
<feature type="domain" description="VOC" evidence="1">
    <location>
        <begin position="5"/>
        <end position="115"/>
    </location>
</feature>
<reference evidence="2" key="1">
    <citation type="submission" date="2020-02" db="EMBL/GenBank/DDBJ databases">
        <authorList>
            <person name="Meier V. D."/>
        </authorList>
    </citation>
    <scope>NUCLEOTIDE SEQUENCE</scope>
    <source>
        <strain evidence="2">AVDCRST_MAG12</strain>
    </source>
</reference>
<dbReference type="InterPro" id="IPR041581">
    <property type="entry name" value="Glyoxalase_6"/>
</dbReference>
<evidence type="ECO:0000259" key="1">
    <source>
        <dbReference type="PROSITE" id="PS51819"/>
    </source>
</evidence>
<dbReference type="InterPro" id="IPR037523">
    <property type="entry name" value="VOC_core"/>
</dbReference>
<organism evidence="2">
    <name type="scientific">uncultured Rubrobacteraceae bacterium</name>
    <dbReference type="NCBI Taxonomy" id="349277"/>
    <lineage>
        <taxon>Bacteria</taxon>
        <taxon>Bacillati</taxon>
        <taxon>Actinomycetota</taxon>
        <taxon>Rubrobacteria</taxon>
        <taxon>Rubrobacterales</taxon>
        <taxon>Rubrobacteraceae</taxon>
        <taxon>environmental samples</taxon>
    </lineage>
</organism>
<name>A0A6J4SSG1_9ACTN</name>
<dbReference type="InterPro" id="IPR029068">
    <property type="entry name" value="Glyas_Bleomycin-R_OHBP_Dase"/>
</dbReference>
<sequence>MAITGLDFLGVPTQDPERARTFYRDVLGLRPDEHAEWEQWAGDTCFGIWQPERQGMPFVAQQGNPWPLRCDDVAATRAELEGKGVQFLGETFDTGVCHMALFADPDGNHLMLHRRYAPYG</sequence>
<dbReference type="EMBL" id="CADCVK010000403">
    <property type="protein sequence ID" value="CAA9504073.1"/>
    <property type="molecule type" value="Genomic_DNA"/>
</dbReference>
<accession>A0A6J4SSG1</accession>
<dbReference type="AlphaFoldDB" id="A0A6J4SSG1"/>
<proteinExistence type="predicted"/>
<dbReference type="SUPFAM" id="SSF54593">
    <property type="entry name" value="Glyoxalase/Bleomycin resistance protein/Dihydroxybiphenyl dioxygenase"/>
    <property type="match status" value="1"/>
</dbReference>
<dbReference type="Pfam" id="PF18029">
    <property type="entry name" value="Glyoxalase_6"/>
    <property type="match status" value="1"/>
</dbReference>
<dbReference type="Gene3D" id="3.10.180.10">
    <property type="entry name" value="2,3-Dihydroxybiphenyl 1,2-Dioxygenase, domain 1"/>
    <property type="match status" value="1"/>
</dbReference>
<dbReference type="PROSITE" id="PS51819">
    <property type="entry name" value="VOC"/>
    <property type="match status" value="1"/>
</dbReference>
<gene>
    <name evidence="2" type="ORF">AVDCRST_MAG12-2838</name>
</gene>
<evidence type="ECO:0000313" key="2">
    <source>
        <dbReference type="EMBL" id="CAA9504073.1"/>
    </source>
</evidence>